<evidence type="ECO:0000313" key="1">
    <source>
        <dbReference type="EMBL" id="CAG5003180.1"/>
    </source>
</evidence>
<evidence type="ECO:0008006" key="3">
    <source>
        <dbReference type="Google" id="ProtNLM"/>
    </source>
</evidence>
<reference evidence="1" key="1">
    <citation type="submission" date="2021-04" db="EMBL/GenBank/DDBJ databases">
        <authorList>
            <person name="Rodrigo-Torres L."/>
            <person name="Arahal R. D."/>
            <person name="Lucena T."/>
        </authorList>
    </citation>
    <scope>NUCLEOTIDE SEQUENCE</scope>
    <source>
        <strain evidence="1">CECT 9275</strain>
    </source>
</reference>
<organism evidence="1 2">
    <name type="scientific">Dyadobacter helix</name>
    <dbReference type="NCBI Taxonomy" id="2822344"/>
    <lineage>
        <taxon>Bacteria</taxon>
        <taxon>Pseudomonadati</taxon>
        <taxon>Bacteroidota</taxon>
        <taxon>Cytophagia</taxon>
        <taxon>Cytophagales</taxon>
        <taxon>Spirosomataceae</taxon>
        <taxon>Dyadobacter</taxon>
    </lineage>
</organism>
<dbReference type="Proteomes" id="UP000680038">
    <property type="component" value="Unassembled WGS sequence"/>
</dbReference>
<dbReference type="Gene3D" id="3.40.50.1110">
    <property type="entry name" value="SGNH hydrolase"/>
    <property type="match status" value="1"/>
</dbReference>
<dbReference type="Gene3D" id="1.25.40.10">
    <property type="entry name" value="Tetratricopeptide repeat domain"/>
    <property type="match status" value="1"/>
</dbReference>
<dbReference type="AlphaFoldDB" id="A0A916JE91"/>
<dbReference type="EMBL" id="CAJRAF010000002">
    <property type="protein sequence ID" value="CAG5003180.1"/>
    <property type="molecule type" value="Genomic_DNA"/>
</dbReference>
<dbReference type="InterPro" id="IPR011990">
    <property type="entry name" value="TPR-like_helical_dom_sf"/>
</dbReference>
<dbReference type="InterPro" id="IPR036514">
    <property type="entry name" value="SGNH_hydro_sf"/>
</dbReference>
<dbReference type="RefSeq" id="WP_215239630.1">
    <property type="nucleotide sequence ID" value="NZ_CAJRAF010000002.1"/>
</dbReference>
<name>A0A916JE91_9BACT</name>
<keyword evidence="2" id="KW-1185">Reference proteome</keyword>
<dbReference type="SUPFAM" id="SSF52266">
    <property type="entry name" value="SGNH hydrolase"/>
    <property type="match status" value="1"/>
</dbReference>
<dbReference type="SUPFAM" id="SSF48452">
    <property type="entry name" value="TPR-like"/>
    <property type="match status" value="1"/>
</dbReference>
<dbReference type="GO" id="GO:0016788">
    <property type="term" value="F:hydrolase activity, acting on ester bonds"/>
    <property type="evidence" value="ECO:0007669"/>
    <property type="project" value="UniProtKB-ARBA"/>
</dbReference>
<comment type="caution">
    <text evidence="1">The sequence shown here is derived from an EMBL/GenBank/DDBJ whole genome shotgun (WGS) entry which is preliminary data.</text>
</comment>
<gene>
    <name evidence="1" type="ORF">DYBT9275_03086</name>
</gene>
<proteinExistence type="predicted"/>
<protein>
    <recommendedName>
        <fullName evidence="3">SGNH hydrolase-type esterase domain-containing protein</fullName>
    </recommendedName>
</protein>
<accession>A0A916JE91</accession>
<sequence length="635" mass="71815">MNKKRLLLFKSLALLSPVFLLAILEGGLRLFGYGHDLSLFVEDPAHPGYLVMNRYTSEKYFSRQQNATVGNFESFPRDKKKGTFRLFVLGESTTLGYPYMYNGSFHRWLQYRLMHTFPERDFEVINLSLTAVNSYTVLDFAKNIVDYQPDAVLVYTGHNEYYGALGAATTGSLGRFPFLIRLLIHFRNYRFMQLLSSAVYGIGDVFSGNKIDLRENLMKRMAAGQLITYGSKSYQAGIEQFSSNINDLCQLMSDHRIPVLISNLVSNEKDLKPLVSLKGGKDVSADFHYQAAGKWYEQGNFTEAKKEYIQARELDVLRFRAPEAMNQIIQEVAAQYKNVTWVDTKSLFESYAPHGIIGEETMLEHVHPNLYGYGLLSEAFYEGLQRSKLIPLRGGNNLSFSELRKQMPLTQLDSLKGTYEIMILKEGWPFNIPMPSVEKGVKTVEEELAGAVVVKQITWPEAMTRLQNHYAGKGDTAGVLRVTEALILNNPLDTGLCDKAAKLCLLLHEDEKAIPYLMKAFREASNFERARMLFVTLLKLDRPKEALAYIEYAAANNPSRFSLNELHSVTAQLVQVRNSFEKDSSSVELSNQLAAGYLKFANTSAAGKYITRSLQIDPRNATALKLKEQLLALQK</sequence>
<evidence type="ECO:0000313" key="2">
    <source>
        <dbReference type="Proteomes" id="UP000680038"/>
    </source>
</evidence>